<dbReference type="InterPro" id="IPR001633">
    <property type="entry name" value="EAL_dom"/>
</dbReference>
<dbReference type="EMBL" id="JBGGTQ010000009">
    <property type="protein sequence ID" value="MEZ0494058.1"/>
    <property type="molecule type" value="Genomic_DNA"/>
</dbReference>
<sequence>MSSVPGHRADRTARAVLLASLGVVLTALVVPGLRSPLMLVAVWTAPVLVLAGRYRHDPGTRVWSAVAAMLTCWAAGFTAGQVLGRHHVAVVVCMALGQALGAFVVGHVVVLSVRHQGSARAAGSGGSLDAVIVVTVGVTVAAQLATLGVMTPYFVVVASVDIAVAGVVVKFALSRSGLGPASYLALAGGLSSLVYDLSTALENSRLAQPGSAVGLLGTIAVLAPACAAVHPRVRAVFDPVTFTRRRPDSTALLGLLPLVLLPAGLTVVVSASTGTRAGVGTLPPWVVPAAGALVAALCLVRAARALRVTERLAGRDPLTDLANRRGLSHAHERWAGPVGLLLFDLDGFKHVNDSHGHDVGDLILLAVRDRALTAVAGRGLLARLGGDEFVVLAAPEHLRDVAADVLAALGPPVRLPSVQTRVGASIGLVTADVTPDVTTDPVPLAELLTRADIAMYAAKAAGGDRVVAFTPRMRDAVSARYALGHDVRELLDGAPGAGRLDVHLQPVVDLPTGRVVSAEALVRWQHPSRGLLTPDAFLDVVTDLGLDTRLDLAVLRTTVGHLRRWRDEGRPVLPVSVNLTGASLDAPDLATTVLAVLADAGVPASSLRLEITEQEEVAVSGPAAASLATLAEAGVVVLLDDYGTGFTSLDYLSRFPVRVLKLDRSLTGGPRPGSPSPSAVAGPRAARPVEIVRAVTAMAAHLGLDVVAEGVETEAQRAQLVAAGVGQGQGYLFSRPLPAADFARAHLPRAVPART</sequence>
<feature type="transmembrane region" description="Helical" evidence="1">
    <location>
        <begin position="285"/>
        <end position="303"/>
    </location>
</feature>
<feature type="transmembrane region" description="Helical" evidence="1">
    <location>
        <begin position="251"/>
        <end position="273"/>
    </location>
</feature>
<evidence type="ECO:0000313" key="5">
    <source>
        <dbReference type="Proteomes" id="UP001566476"/>
    </source>
</evidence>
<feature type="transmembrane region" description="Helical" evidence="1">
    <location>
        <begin position="180"/>
        <end position="198"/>
    </location>
</feature>
<evidence type="ECO:0000259" key="2">
    <source>
        <dbReference type="PROSITE" id="PS50883"/>
    </source>
</evidence>
<dbReference type="CDD" id="cd01949">
    <property type="entry name" value="GGDEF"/>
    <property type="match status" value="1"/>
</dbReference>
<dbReference type="NCBIfam" id="TIGR00254">
    <property type="entry name" value="GGDEF"/>
    <property type="match status" value="1"/>
</dbReference>
<feature type="transmembrane region" description="Helical" evidence="1">
    <location>
        <begin position="62"/>
        <end position="83"/>
    </location>
</feature>
<reference evidence="4 5" key="1">
    <citation type="submission" date="2024-07" db="EMBL/GenBank/DDBJ databases">
        <authorList>
            <person name="Thanompreechachai J."/>
            <person name="Duangmal K."/>
        </authorList>
    </citation>
    <scope>NUCLEOTIDE SEQUENCE [LARGE SCALE GENOMIC DNA]</scope>
    <source>
        <strain evidence="4 5">TBRC 1896</strain>
    </source>
</reference>
<dbReference type="InterPro" id="IPR029787">
    <property type="entry name" value="Nucleotide_cyclase"/>
</dbReference>
<dbReference type="Gene3D" id="3.30.70.270">
    <property type="match status" value="1"/>
</dbReference>
<feature type="domain" description="GGDEF" evidence="3">
    <location>
        <begin position="336"/>
        <end position="471"/>
    </location>
</feature>
<dbReference type="InterPro" id="IPR000160">
    <property type="entry name" value="GGDEF_dom"/>
</dbReference>
<dbReference type="PANTHER" id="PTHR44757:SF2">
    <property type="entry name" value="BIOFILM ARCHITECTURE MAINTENANCE PROTEIN MBAA"/>
    <property type="match status" value="1"/>
</dbReference>
<dbReference type="PROSITE" id="PS50887">
    <property type="entry name" value="GGDEF"/>
    <property type="match status" value="1"/>
</dbReference>
<proteinExistence type="predicted"/>
<feature type="transmembrane region" description="Helical" evidence="1">
    <location>
        <begin position="210"/>
        <end position="230"/>
    </location>
</feature>
<dbReference type="PROSITE" id="PS50883">
    <property type="entry name" value="EAL"/>
    <property type="match status" value="1"/>
</dbReference>
<feature type="domain" description="EAL" evidence="2">
    <location>
        <begin position="480"/>
        <end position="750"/>
    </location>
</feature>
<protein>
    <submittedName>
        <fullName evidence="4">Bifunctional diguanylate cyclase/phosphodiesterase</fullName>
    </submittedName>
</protein>
<dbReference type="SMART" id="SM00052">
    <property type="entry name" value="EAL"/>
    <property type="match status" value="1"/>
</dbReference>
<name>A0ABV4I5U4_9ACTN</name>
<feature type="transmembrane region" description="Helical" evidence="1">
    <location>
        <begin position="36"/>
        <end position="55"/>
    </location>
</feature>
<feature type="transmembrane region" description="Helical" evidence="1">
    <location>
        <begin position="153"/>
        <end position="173"/>
    </location>
</feature>
<dbReference type="SMART" id="SM00267">
    <property type="entry name" value="GGDEF"/>
    <property type="match status" value="1"/>
</dbReference>
<comment type="caution">
    <text evidence="4">The sequence shown here is derived from an EMBL/GenBank/DDBJ whole genome shotgun (WGS) entry which is preliminary data.</text>
</comment>
<keyword evidence="1" id="KW-0812">Transmembrane</keyword>
<dbReference type="SUPFAM" id="SSF141868">
    <property type="entry name" value="EAL domain-like"/>
    <property type="match status" value="1"/>
</dbReference>
<feature type="transmembrane region" description="Helical" evidence="1">
    <location>
        <begin position="12"/>
        <end position="30"/>
    </location>
</feature>
<dbReference type="Pfam" id="PF00563">
    <property type="entry name" value="EAL"/>
    <property type="match status" value="1"/>
</dbReference>
<dbReference type="InterPro" id="IPR043128">
    <property type="entry name" value="Rev_trsase/Diguanyl_cyclase"/>
</dbReference>
<keyword evidence="1" id="KW-0472">Membrane</keyword>
<keyword evidence="5" id="KW-1185">Reference proteome</keyword>
<evidence type="ECO:0000313" key="4">
    <source>
        <dbReference type="EMBL" id="MEZ0494058.1"/>
    </source>
</evidence>
<gene>
    <name evidence="4" type="ORF">AB2L28_17615</name>
</gene>
<dbReference type="PANTHER" id="PTHR44757">
    <property type="entry name" value="DIGUANYLATE CYCLASE DGCP"/>
    <property type="match status" value="1"/>
</dbReference>
<dbReference type="InterPro" id="IPR052155">
    <property type="entry name" value="Biofilm_reg_signaling"/>
</dbReference>
<dbReference type="SUPFAM" id="SSF55073">
    <property type="entry name" value="Nucleotide cyclase"/>
    <property type="match status" value="1"/>
</dbReference>
<dbReference type="Proteomes" id="UP001566476">
    <property type="component" value="Unassembled WGS sequence"/>
</dbReference>
<feature type="transmembrane region" description="Helical" evidence="1">
    <location>
        <begin position="125"/>
        <end position="147"/>
    </location>
</feature>
<accession>A0ABV4I5U4</accession>
<evidence type="ECO:0000256" key="1">
    <source>
        <dbReference type="SAM" id="Phobius"/>
    </source>
</evidence>
<dbReference type="Pfam" id="PF00990">
    <property type="entry name" value="GGDEF"/>
    <property type="match status" value="1"/>
</dbReference>
<evidence type="ECO:0000259" key="3">
    <source>
        <dbReference type="PROSITE" id="PS50887"/>
    </source>
</evidence>
<dbReference type="InterPro" id="IPR035919">
    <property type="entry name" value="EAL_sf"/>
</dbReference>
<feature type="transmembrane region" description="Helical" evidence="1">
    <location>
        <begin position="89"/>
        <end position="113"/>
    </location>
</feature>
<dbReference type="RefSeq" id="WP_370720292.1">
    <property type="nucleotide sequence ID" value="NZ_JBGGTQ010000009.1"/>
</dbReference>
<dbReference type="CDD" id="cd01948">
    <property type="entry name" value="EAL"/>
    <property type="match status" value="1"/>
</dbReference>
<organism evidence="4 5">
    <name type="scientific">Kineococcus mangrovi</name>
    <dbReference type="NCBI Taxonomy" id="1660183"/>
    <lineage>
        <taxon>Bacteria</taxon>
        <taxon>Bacillati</taxon>
        <taxon>Actinomycetota</taxon>
        <taxon>Actinomycetes</taxon>
        <taxon>Kineosporiales</taxon>
        <taxon>Kineosporiaceae</taxon>
        <taxon>Kineococcus</taxon>
    </lineage>
</organism>
<dbReference type="Gene3D" id="3.20.20.450">
    <property type="entry name" value="EAL domain"/>
    <property type="match status" value="1"/>
</dbReference>
<keyword evidence="1" id="KW-1133">Transmembrane helix</keyword>